<keyword evidence="2" id="KW-1185">Reference proteome</keyword>
<reference evidence="1 2" key="1">
    <citation type="submission" date="2016-11" db="EMBL/GenBank/DDBJ databases">
        <authorList>
            <person name="Jaros S."/>
            <person name="Januszkiewicz K."/>
            <person name="Wedrychowicz H."/>
        </authorList>
    </citation>
    <scope>NUCLEOTIDE SEQUENCE [LARGE SCALE GENOMIC DNA]</scope>
    <source>
        <strain evidence="1 2">DSM 43832</strain>
    </source>
</reference>
<name>A0A1M7AY16_PSETH</name>
<dbReference type="AlphaFoldDB" id="A0A1M7AY16"/>
<dbReference type="EMBL" id="FRAP01000030">
    <property type="protein sequence ID" value="SHL47319.1"/>
    <property type="molecule type" value="Genomic_DNA"/>
</dbReference>
<dbReference type="Proteomes" id="UP000184363">
    <property type="component" value="Unassembled WGS sequence"/>
</dbReference>
<organism evidence="1 2">
    <name type="scientific">Pseudonocardia thermophila</name>
    <dbReference type="NCBI Taxonomy" id="1848"/>
    <lineage>
        <taxon>Bacteria</taxon>
        <taxon>Bacillati</taxon>
        <taxon>Actinomycetota</taxon>
        <taxon>Actinomycetes</taxon>
        <taxon>Pseudonocardiales</taxon>
        <taxon>Pseudonocardiaceae</taxon>
        <taxon>Pseudonocardia</taxon>
    </lineage>
</organism>
<sequence length="30" mass="3038">MPRLDPARFAATSTALMAAHDTAIAAGGPR</sequence>
<protein>
    <submittedName>
        <fullName evidence="1">Uncharacterized protein</fullName>
    </submittedName>
</protein>
<proteinExistence type="predicted"/>
<accession>A0A1M7AY16</accession>
<evidence type="ECO:0000313" key="1">
    <source>
        <dbReference type="EMBL" id="SHL47319.1"/>
    </source>
</evidence>
<gene>
    <name evidence="1" type="ORF">SAMN05443637_13056</name>
</gene>
<evidence type="ECO:0000313" key="2">
    <source>
        <dbReference type="Proteomes" id="UP000184363"/>
    </source>
</evidence>